<accession>A0A2U1M4D4</accession>
<proteinExistence type="predicted"/>
<dbReference type="GO" id="GO:0004386">
    <property type="term" value="F:helicase activity"/>
    <property type="evidence" value="ECO:0007669"/>
    <property type="project" value="UniProtKB-KW"/>
</dbReference>
<dbReference type="Proteomes" id="UP000245207">
    <property type="component" value="Unassembled WGS sequence"/>
</dbReference>
<feature type="region of interest" description="Disordered" evidence="1">
    <location>
        <begin position="122"/>
        <end position="141"/>
    </location>
</feature>
<dbReference type="PANTHER" id="PTHR45786:SF74">
    <property type="entry name" value="ATP-DEPENDENT DNA HELICASE"/>
    <property type="match status" value="1"/>
</dbReference>
<dbReference type="STRING" id="35608.A0A2U1M4D4"/>
<protein>
    <submittedName>
        <fullName evidence="2">Helitron helicase-like domain-containing protein</fullName>
    </submittedName>
</protein>
<dbReference type="OrthoDB" id="1680778at2759"/>
<keyword evidence="2" id="KW-0347">Helicase</keyword>
<dbReference type="AlphaFoldDB" id="A0A2U1M4D4"/>
<keyword evidence="2" id="KW-0067">ATP-binding</keyword>
<keyword evidence="2" id="KW-0378">Hydrolase</keyword>
<keyword evidence="3" id="KW-1185">Reference proteome</keyword>
<keyword evidence="2" id="KW-0547">Nucleotide-binding</keyword>
<gene>
    <name evidence="2" type="ORF">CTI12_AA424360</name>
</gene>
<comment type="caution">
    <text evidence="2">The sequence shown here is derived from an EMBL/GenBank/DDBJ whole genome shotgun (WGS) entry which is preliminary data.</text>
</comment>
<reference evidence="2 3" key="1">
    <citation type="journal article" date="2018" name="Mol. Plant">
        <title>The genome of Artemisia annua provides insight into the evolution of Asteraceae family and artemisinin biosynthesis.</title>
        <authorList>
            <person name="Shen Q."/>
            <person name="Zhang L."/>
            <person name="Liao Z."/>
            <person name="Wang S."/>
            <person name="Yan T."/>
            <person name="Shi P."/>
            <person name="Liu M."/>
            <person name="Fu X."/>
            <person name="Pan Q."/>
            <person name="Wang Y."/>
            <person name="Lv Z."/>
            <person name="Lu X."/>
            <person name="Zhang F."/>
            <person name="Jiang W."/>
            <person name="Ma Y."/>
            <person name="Chen M."/>
            <person name="Hao X."/>
            <person name="Li L."/>
            <person name="Tang Y."/>
            <person name="Lv G."/>
            <person name="Zhou Y."/>
            <person name="Sun X."/>
            <person name="Brodelius P.E."/>
            <person name="Rose J.K.C."/>
            <person name="Tang K."/>
        </authorList>
    </citation>
    <scope>NUCLEOTIDE SEQUENCE [LARGE SCALE GENOMIC DNA]</scope>
    <source>
        <strain evidence="3">cv. Huhao1</strain>
        <tissue evidence="2">Leaf</tissue>
    </source>
</reference>
<name>A0A2U1M4D4_ARTAN</name>
<feature type="region of interest" description="Disordered" evidence="1">
    <location>
        <begin position="1"/>
        <end position="21"/>
    </location>
</feature>
<organism evidence="2 3">
    <name type="scientific">Artemisia annua</name>
    <name type="common">Sweet wormwood</name>
    <dbReference type="NCBI Taxonomy" id="35608"/>
    <lineage>
        <taxon>Eukaryota</taxon>
        <taxon>Viridiplantae</taxon>
        <taxon>Streptophyta</taxon>
        <taxon>Embryophyta</taxon>
        <taxon>Tracheophyta</taxon>
        <taxon>Spermatophyta</taxon>
        <taxon>Magnoliopsida</taxon>
        <taxon>eudicotyledons</taxon>
        <taxon>Gunneridae</taxon>
        <taxon>Pentapetalae</taxon>
        <taxon>asterids</taxon>
        <taxon>campanulids</taxon>
        <taxon>Asterales</taxon>
        <taxon>Asteraceae</taxon>
        <taxon>Asteroideae</taxon>
        <taxon>Anthemideae</taxon>
        <taxon>Artemisiinae</taxon>
        <taxon>Artemisia</taxon>
    </lineage>
</organism>
<evidence type="ECO:0000313" key="2">
    <source>
        <dbReference type="EMBL" id="PWA56084.1"/>
    </source>
</evidence>
<evidence type="ECO:0000256" key="1">
    <source>
        <dbReference type="SAM" id="MobiDB-lite"/>
    </source>
</evidence>
<dbReference type="PANTHER" id="PTHR45786">
    <property type="entry name" value="DNA BINDING PROTEIN-LIKE"/>
    <property type="match status" value="1"/>
</dbReference>
<evidence type="ECO:0000313" key="3">
    <source>
        <dbReference type="Proteomes" id="UP000245207"/>
    </source>
</evidence>
<dbReference type="EMBL" id="PKPP01006575">
    <property type="protein sequence ID" value="PWA56084.1"/>
    <property type="molecule type" value="Genomic_DNA"/>
</dbReference>
<sequence>MHHQVTVPETAQLQRPAATRRTDGQLVVGKYGLSNLHSSQLHEPNASNCVPMESNESNCDMQGCKLYFFSYKVLNMHTIHTFITIAYLMISSAGTFGSSVSRVSGRNHSRFLRTCTPVEMHQTDVHSEKTVPTGNIPENGKRHLKRPRFIQATQQHLHGRNNNMNPNTNQRRRIRHGPPSTYISIGSCTEVCKHCKAFFLLILPTTEDCQGYIKELFQDRHFMENIRAYNQIFAMTSLGAELDESVNRGRGPYVFKVSGKIYHWIGSVCPEVNKEQKFLQLYIYDTANKVKNRLEHFKNTESRIRRDIVKNLIQILDNHNQFLRLFRTARDKMEGTDVPNFKVKLFGVVGSKQYDLLAGDSIGAIVFEGGPDVGTNYDVIIECHGGQPQRIDKLKPHYMSLHFPLLFIHGEEGYHLVLYTVEFQKRGLPHWHLLLWLKEGSRIHRNEDIDRYVCAELPNPTTNPEAHRVVSEFMLHGPCGLANTSARCMKDVDECKKGVGVVAQFGVRLAYNTFFWTVGDILCYFDKHVLTSD</sequence>